<gene>
    <name evidence="1" type="ORF">CINCED_3A011043</name>
</gene>
<dbReference type="EMBL" id="CABPRJ010000007">
    <property type="protein sequence ID" value="VVC24953.1"/>
    <property type="molecule type" value="Genomic_DNA"/>
</dbReference>
<dbReference type="GO" id="GO:0003676">
    <property type="term" value="F:nucleic acid binding"/>
    <property type="evidence" value="ECO:0007669"/>
    <property type="project" value="InterPro"/>
</dbReference>
<organism evidence="1 2">
    <name type="scientific">Cinara cedri</name>
    <dbReference type="NCBI Taxonomy" id="506608"/>
    <lineage>
        <taxon>Eukaryota</taxon>
        <taxon>Metazoa</taxon>
        <taxon>Ecdysozoa</taxon>
        <taxon>Arthropoda</taxon>
        <taxon>Hexapoda</taxon>
        <taxon>Insecta</taxon>
        <taxon>Pterygota</taxon>
        <taxon>Neoptera</taxon>
        <taxon>Paraneoptera</taxon>
        <taxon>Hemiptera</taxon>
        <taxon>Sternorrhyncha</taxon>
        <taxon>Aphidomorpha</taxon>
        <taxon>Aphidoidea</taxon>
        <taxon>Aphididae</taxon>
        <taxon>Lachninae</taxon>
        <taxon>Cinara</taxon>
    </lineage>
</organism>
<dbReference type="AlphaFoldDB" id="A0A5E4LZE9"/>
<keyword evidence="2" id="KW-1185">Reference proteome</keyword>
<reference evidence="1 2" key="1">
    <citation type="submission" date="2019-08" db="EMBL/GenBank/DDBJ databases">
        <authorList>
            <person name="Alioto T."/>
            <person name="Alioto T."/>
            <person name="Gomez Garrido J."/>
        </authorList>
    </citation>
    <scope>NUCLEOTIDE SEQUENCE [LARGE SCALE GENOMIC DNA]</scope>
</reference>
<name>A0A5E4LZE9_9HEMI</name>
<dbReference type="Gene3D" id="3.30.420.10">
    <property type="entry name" value="Ribonuclease H-like superfamily/Ribonuclease H"/>
    <property type="match status" value="1"/>
</dbReference>
<dbReference type="InterPro" id="IPR036397">
    <property type="entry name" value="RNaseH_sf"/>
</dbReference>
<sequence>MITDYLLPEIEARDLDDIWFQQDGATCHTALETLALLREQFGYVKSKVYITKPTTIDEFEANIKHVIGQIPVEMLGRVIENWNFRMDRVRCSYGQHLKDIILKK</sequence>
<protein>
    <submittedName>
        <fullName evidence="1">Uncharacterized protein</fullName>
    </submittedName>
</protein>
<accession>A0A5E4LZE9</accession>
<proteinExistence type="predicted"/>
<dbReference type="Proteomes" id="UP000325440">
    <property type="component" value="Unassembled WGS sequence"/>
</dbReference>
<dbReference type="OrthoDB" id="6620868at2759"/>
<evidence type="ECO:0000313" key="2">
    <source>
        <dbReference type="Proteomes" id="UP000325440"/>
    </source>
</evidence>
<evidence type="ECO:0000313" key="1">
    <source>
        <dbReference type="EMBL" id="VVC24953.1"/>
    </source>
</evidence>